<feature type="transmembrane region" description="Helical" evidence="2">
    <location>
        <begin position="65"/>
        <end position="85"/>
    </location>
</feature>
<feature type="transmembrane region" description="Helical" evidence="2">
    <location>
        <begin position="29"/>
        <end position="53"/>
    </location>
</feature>
<protein>
    <recommendedName>
        <fullName evidence="3">DUF6533 domain-containing protein</fullName>
    </recommendedName>
</protein>
<evidence type="ECO:0000313" key="4">
    <source>
        <dbReference type="EMBL" id="KZV79217.1"/>
    </source>
</evidence>
<keyword evidence="2" id="KW-1133">Transmembrane helix</keyword>
<keyword evidence="5" id="KW-1185">Reference proteome</keyword>
<feature type="transmembrane region" description="Helical" evidence="2">
    <location>
        <begin position="246"/>
        <end position="269"/>
    </location>
</feature>
<dbReference type="Proteomes" id="UP000077266">
    <property type="component" value="Unassembled WGS sequence"/>
</dbReference>
<reference evidence="4 5" key="1">
    <citation type="journal article" date="2016" name="Mol. Biol. Evol.">
        <title>Comparative Genomics of Early-Diverging Mushroom-Forming Fungi Provides Insights into the Origins of Lignocellulose Decay Capabilities.</title>
        <authorList>
            <person name="Nagy L.G."/>
            <person name="Riley R."/>
            <person name="Tritt A."/>
            <person name="Adam C."/>
            <person name="Daum C."/>
            <person name="Floudas D."/>
            <person name="Sun H."/>
            <person name="Yadav J.S."/>
            <person name="Pangilinan J."/>
            <person name="Larsson K.H."/>
            <person name="Matsuura K."/>
            <person name="Barry K."/>
            <person name="Labutti K."/>
            <person name="Kuo R."/>
            <person name="Ohm R.A."/>
            <person name="Bhattacharya S.S."/>
            <person name="Shirouzu T."/>
            <person name="Yoshinaga Y."/>
            <person name="Martin F.M."/>
            <person name="Grigoriev I.V."/>
            <person name="Hibbett D.S."/>
        </authorList>
    </citation>
    <scope>NUCLEOTIDE SEQUENCE [LARGE SCALE GENOMIC DNA]</scope>
    <source>
        <strain evidence="4 5">HHB12029</strain>
    </source>
</reference>
<evidence type="ECO:0000256" key="2">
    <source>
        <dbReference type="SAM" id="Phobius"/>
    </source>
</evidence>
<dbReference type="Pfam" id="PF20151">
    <property type="entry name" value="DUF6533"/>
    <property type="match status" value="1"/>
</dbReference>
<evidence type="ECO:0000313" key="5">
    <source>
        <dbReference type="Proteomes" id="UP000077266"/>
    </source>
</evidence>
<feature type="transmembrane region" description="Helical" evidence="2">
    <location>
        <begin position="218"/>
        <end position="240"/>
    </location>
</feature>
<evidence type="ECO:0000259" key="3">
    <source>
        <dbReference type="Pfam" id="PF20151"/>
    </source>
</evidence>
<keyword evidence="2" id="KW-0812">Transmembrane</keyword>
<feature type="transmembrane region" description="Helical" evidence="2">
    <location>
        <begin position="97"/>
        <end position="117"/>
    </location>
</feature>
<sequence length="303" mass="33173">MSVVAQTQYWDVHADQAAAFARGHLLGNYLATATIALVLYEHIVTIGAEYRYIHKAPWSLPKAAFLLNRYFIILLSIFTAIQHFLPATSSTWCAHSLQLSAAGSVIVSSIVDFSLLLRIHAFWNRSSRILLSVSAIYVLCVTAAFVGLGLSFRQLQPLPSLPSGFPQWCISTPGKELWIVIVPTLCFDTVIVVLTVIRAAQLGEKEHTPLVMHLAKTGVGYYLVTLVCNVILAVMFAYSSSMTGRFAFMIPPATLPSAVSSIMCTRMLLSIRSQFEGRSMSPEIPESELRRASASTTLTSASV</sequence>
<keyword evidence="2" id="KW-0472">Membrane</keyword>
<proteinExistence type="predicted"/>
<gene>
    <name evidence="4" type="ORF">EXIGLDRAFT_846735</name>
</gene>
<evidence type="ECO:0000256" key="1">
    <source>
        <dbReference type="SAM" id="MobiDB-lite"/>
    </source>
</evidence>
<feature type="compositionally biased region" description="Low complexity" evidence="1">
    <location>
        <begin position="292"/>
        <end position="303"/>
    </location>
</feature>
<organism evidence="4 5">
    <name type="scientific">Exidia glandulosa HHB12029</name>
    <dbReference type="NCBI Taxonomy" id="1314781"/>
    <lineage>
        <taxon>Eukaryota</taxon>
        <taxon>Fungi</taxon>
        <taxon>Dikarya</taxon>
        <taxon>Basidiomycota</taxon>
        <taxon>Agaricomycotina</taxon>
        <taxon>Agaricomycetes</taxon>
        <taxon>Auriculariales</taxon>
        <taxon>Exidiaceae</taxon>
        <taxon>Exidia</taxon>
    </lineage>
</organism>
<feature type="domain" description="DUF6533" evidence="3">
    <location>
        <begin position="29"/>
        <end position="74"/>
    </location>
</feature>
<accession>A0A166NJ50</accession>
<feature type="transmembrane region" description="Helical" evidence="2">
    <location>
        <begin position="177"/>
        <end position="197"/>
    </location>
</feature>
<feature type="region of interest" description="Disordered" evidence="1">
    <location>
        <begin position="279"/>
        <end position="303"/>
    </location>
</feature>
<feature type="transmembrane region" description="Helical" evidence="2">
    <location>
        <begin position="129"/>
        <end position="152"/>
    </location>
</feature>
<dbReference type="AlphaFoldDB" id="A0A166NJ50"/>
<dbReference type="OrthoDB" id="3261349at2759"/>
<dbReference type="InterPro" id="IPR045340">
    <property type="entry name" value="DUF6533"/>
</dbReference>
<dbReference type="InParanoid" id="A0A166NJ50"/>
<dbReference type="EMBL" id="KV426656">
    <property type="protein sequence ID" value="KZV79217.1"/>
    <property type="molecule type" value="Genomic_DNA"/>
</dbReference>
<name>A0A166NJ50_EXIGL</name>